<dbReference type="NCBIfam" id="NF008729">
    <property type="entry name" value="PRK11747.1"/>
    <property type="match status" value="1"/>
</dbReference>
<comment type="caution">
    <text evidence="13">The sequence shown here is derived from an EMBL/GenBank/DDBJ whole genome shotgun (WGS) entry which is preliminary data.</text>
</comment>
<dbReference type="SMART" id="SM00487">
    <property type="entry name" value="DEXDc"/>
    <property type="match status" value="1"/>
</dbReference>
<evidence type="ECO:0000256" key="6">
    <source>
        <dbReference type="ARBA" id="ARBA00022840"/>
    </source>
</evidence>
<dbReference type="PANTHER" id="PTHR11472">
    <property type="entry name" value="DNA REPAIR DEAD HELICASE RAD3/XP-D SUBFAMILY MEMBER"/>
    <property type="match status" value="1"/>
</dbReference>
<keyword evidence="1 11" id="KW-0004">4Fe-4S</keyword>
<feature type="binding site" evidence="11">
    <location>
        <position position="221"/>
    </location>
    <ligand>
        <name>[4Fe-4S] cluster</name>
        <dbReference type="ChEBI" id="CHEBI:49883"/>
    </ligand>
</feature>
<keyword evidence="3 11" id="KW-0547">Nucleotide-binding</keyword>
<evidence type="ECO:0000256" key="8">
    <source>
        <dbReference type="ARBA" id="ARBA00023014"/>
    </source>
</evidence>
<dbReference type="SUPFAM" id="SSF52540">
    <property type="entry name" value="P-loop containing nucleoside triphosphate hydrolases"/>
    <property type="match status" value="1"/>
</dbReference>
<dbReference type="PANTHER" id="PTHR11472:SF59">
    <property type="entry name" value="ATP-DEPENDENT DNA HELICASE DING"/>
    <property type="match status" value="1"/>
</dbReference>
<dbReference type="InterPro" id="IPR045028">
    <property type="entry name" value="DinG/Rad3-like"/>
</dbReference>
<comment type="cofactor">
    <cofactor evidence="11">
        <name>[4Fe-4S] cluster</name>
        <dbReference type="ChEBI" id="CHEBI:49883"/>
    </cofactor>
    <text evidence="11">Binds 1 [4Fe-4S] cluster.</text>
</comment>
<dbReference type="Pfam" id="PF06733">
    <property type="entry name" value="DEAD_2"/>
    <property type="match status" value="1"/>
</dbReference>
<dbReference type="Proteomes" id="UP001226867">
    <property type="component" value="Unassembled WGS sequence"/>
</dbReference>
<accession>A0ABT9S6M9</accession>
<keyword evidence="6 11" id="KW-0067">ATP-binding</keyword>
<evidence type="ECO:0000256" key="4">
    <source>
        <dbReference type="ARBA" id="ARBA00022801"/>
    </source>
</evidence>
<comment type="catalytic activity">
    <reaction evidence="11">
        <text>ATP + H2O = ADP + phosphate + H(+)</text>
        <dbReference type="Rhea" id="RHEA:13065"/>
        <dbReference type="ChEBI" id="CHEBI:15377"/>
        <dbReference type="ChEBI" id="CHEBI:15378"/>
        <dbReference type="ChEBI" id="CHEBI:30616"/>
        <dbReference type="ChEBI" id="CHEBI:43474"/>
        <dbReference type="ChEBI" id="CHEBI:456216"/>
        <dbReference type="EC" id="5.6.2.3"/>
    </reaction>
</comment>
<dbReference type="HAMAP" id="MF_02205">
    <property type="entry name" value="DinG_proteobact"/>
    <property type="match status" value="1"/>
</dbReference>
<comment type="function">
    <text evidence="11">DNA-dependent ATPase and 5'-3' DNA helicase. Unwinds D-loops, R-loops, forked DNA and G-quadruplex DNA.</text>
</comment>
<evidence type="ECO:0000256" key="1">
    <source>
        <dbReference type="ARBA" id="ARBA00022485"/>
    </source>
</evidence>
<dbReference type="RefSeq" id="WP_307689373.1">
    <property type="nucleotide sequence ID" value="NZ_JAUSRO010000005.1"/>
</dbReference>
<evidence type="ECO:0000256" key="7">
    <source>
        <dbReference type="ARBA" id="ARBA00023004"/>
    </source>
</evidence>
<feature type="domain" description="Helicase ATP-binding" evidence="12">
    <location>
        <begin position="16"/>
        <end position="320"/>
    </location>
</feature>
<proteinExistence type="inferred from homology"/>
<dbReference type="InterPro" id="IPR039000">
    <property type="entry name" value="DinG_proteobact"/>
</dbReference>
<keyword evidence="4 11" id="KW-0378">Hydrolase</keyword>
<dbReference type="GO" id="GO:0003678">
    <property type="term" value="F:DNA helicase activity"/>
    <property type="evidence" value="ECO:0007669"/>
    <property type="project" value="UniProtKB-EC"/>
</dbReference>
<dbReference type="EMBL" id="JAUSRO010000005">
    <property type="protein sequence ID" value="MDP9899554.1"/>
    <property type="molecule type" value="Genomic_DNA"/>
</dbReference>
<dbReference type="InterPro" id="IPR027417">
    <property type="entry name" value="P-loop_NTPase"/>
</dbReference>
<evidence type="ECO:0000313" key="13">
    <source>
        <dbReference type="EMBL" id="MDP9899554.1"/>
    </source>
</evidence>
<keyword evidence="7 11" id="KW-0408">Iron</keyword>
<keyword evidence="2 11" id="KW-0479">Metal-binding</keyword>
<evidence type="ECO:0000256" key="10">
    <source>
        <dbReference type="ARBA" id="ARBA00023235"/>
    </source>
</evidence>
<organism evidence="13 14">
    <name type="scientific">Variovorax ginsengisoli</name>
    <dbReference type="NCBI Taxonomy" id="363844"/>
    <lineage>
        <taxon>Bacteria</taxon>
        <taxon>Pseudomonadati</taxon>
        <taxon>Pseudomonadota</taxon>
        <taxon>Betaproteobacteria</taxon>
        <taxon>Burkholderiales</taxon>
        <taxon>Comamonadaceae</taxon>
        <taxon>Variovorax</taxon>
    </lineage>
</organism>
<feature type="binding site" evidence="11">
    <location>
        <position position="227"/>
    </location>
    <ligand>
        <name>[4Fe-4S] cluster</name>
        <dbReference type="ChEBI" id="CHEBI:49883"/>
    </ligand>
</feature>
<gene>
    <name evidence="11" type="primary">dinG</name>
    <name evidence="13" type="ORF">J2W36_001805</name>
</gene>
<evidence type="ECO:0000256" key="3">
    <source>
        <dbReference type="ARBA" id="ARBA00022741"/>
    </source>
</evidence>
<evidence type="ECO:0000259" key="12">
    <source>
        <dbReference type="PROSITE" id="PS51193"/>
    </source>
</evidence>
<feature type="binding site" evidence="11">
    <location>
        <position position="216"/>
    </location>
    <ligand>
        <name>[4Fe-4S] cluster</name>
        <dbReference type="ChEBI" id="CHEBI:49883"/>
    </ligand>
</feature>
<dbReference type="GO" id="GO:0016787">
    <property type="term" value="F:hydrolase activity"/>
    <property type="evidence" value="ECO:0007669"/>
    <property type="project" value="UniProtKB-KW"/>
</dbReference>
<dbReference type="InterPro" id="IPR014001">
    <property type="entry name" value="Helicase_ATP-bd"/>
</dbReference>
<dbReference type="InterPro" id="IPR006555">
    <property type="entry name" value="ATP-dep_Helicase_C"/>
</dbReference>
<comment type="similarity">
    <text evidence="11">Belongs to the helicase family. DinG subfamily. Type 1 sub-subfamily.</text>
</comment>
<protein>
    <recommendedName>
        <fullName evidence="11">ATP-dependent DNA helicase DinG</fullName>
        <ecNumber evidence="11">5.6.2.3</ecNumber>
    </recommendedName>
    <alternativeName>
        <fullName evidence="11">DNA 5'-3' helicase DinG</fullName>
    </alternativeName>
</protein>
<dbReference type="InterPro" id="IPR014013">
    <property type="entry name" value="Helic_SF1/SF2_ATP-bd_DinG/Rad3"/>
</dbReference>
<keyword evidence="10 11" id="KW-0413">Isomerase</keyword>
<evidence type="ECO:0000256" key="5">
    <source>
        <dbReference type="ARBA" id="ARBA00022806"/>
    </source>
</evidence>
<evidence type="ECO:0000313" key="14">
    <source>
        <dbReference type="Proteomes" id="UP001226867"/>
    </source>
</evidence>
<keyword evidence="5 11" id="KW-0347">Helicase</keyword>
<evidence type="ECO:0000256" key="2">
    <source>
        <dbReference type="ARBA" id="ARBA00022723"/>
    </source>
</evidence>
<dbReference type="PROSITE" id="PS51193">
    <property type="entry name" value="HELICASE_ATP_BIND_2"/>
    <property type="match status" value="1"/>
</dbReference>
<name>A0ABT9S6M9_9BURK</name>
<keyword evidence="9 11" id="KW-0238">DNA-binding</keyword>
<dbReference type="Pfam" id="PF13307">
    <property type="entry name" value="Helicase_C_2"/>
    <property type="match status" value="1"/>
</dbReference>
<dbReference type="SMART" id="SM00491">
    <property type="entry name" value="HELICc2"/>
    <property type="match status" value="1"/>
</dbReference>
<dbReference type="Gene3D" id="3.40.50.300">
    <property type="entry name" value="P-loop containing nucleotide triphosphate hydrolases"/>
    <property type="match status" value="2"/>
</dbReference>
<dbReference type="EC" id="5.6.2.3" evidence="11"/>
<evidence type="ECO:0000256" key="9">
    <source>
        <dbReference type="ARBA" id="ARBA00023125"/>
    </source>
</evidence>
<dbReference type="InterPro" id="IPR010614">
    <property type="entry name" value="RAD3-like_helicase_DEAD"/>
</dbReference>
<sequence length="733" mass="79414">MSSLEWAASALQAFDEVVQASEGFRSREGQRGMAERVAGTLAAATLGKSEDEDAEPPRAIAVIQAGTGVGKSLAYCAPAIALALARNTRVMISTATVALQEQLVNKDLPALAALMPQPFRFALAKGRGRYVCQLKLGRLTGLAEEDDGEDADDLFAEEEAMHRAARPQHEVDARIHFYTHTAQALARGAWDGDRDTLDTPPAPDVWSAMAADAASCTGKHCPSFNGCVYYERRKTLVGAQVIVVNHDLLLSSLGNRLLPELDNCLLVLDEAHHLPATALAQFACRMDLGRHAWAERLAQRAVRVGVLLEVTEVADIPTHAAQMRQALQQVERLVIDLYGERLRADLANGAPGRGPARARLPRGELPEALQEPLGLVAHHANGFLDALRAIAKALRAELRDKPEQARRLSTMYAQLGAMAPRLEAVLETSQLLLRESASGAVPAAKWFTLETDGEQATLQAHASPLLPGATLRNHLWSKVRGAVLTSATLTSCGRFDFFLHESGLHQLHDEGAATSLEVPSPFDYARQGRLIATETLADPRDAAAYTAEMVQALVGDLAEVRHGALVLFTSREQLRLAVLALTPALRPRVLVQTALPRQQLLATHRSRVADGAPSIIFGMQSFGEGLDLPGRLCESVFITKLPFAPPDDPVGEARAEWLRTVGRDPFTELVVPATAIRLAQWVGRAIRTEEDRASVYCYDRRLVRTAYGQRLLQGLPPFALTTVRAGESAAVAQ</sequence>
<evidence type="ECO:0000256" key="11">
    <source>
        <dbReference type="HAMAP-Rule" id="MF_02205"/>
    </source>
</evidence>
<reference evidence="13 14" key="1">
    <citation type="submission" date="2023-07" db="EMBL/GenBank/DDBJ databases">
        <title>Sorghum-associated microbial communities from plants grown in Nebraska, USA.</title>
        <authorList>
            <person name="Schachtman D."/>
        </authorList>
    </citation>
    <scope>NUCLEOTIDE SEQUENCE [LARGE SCALE GENOMIC DNA]</scope>
    <source>
        <strain evidence="13 14">DS1607</strain>
    </source>
</reference>
<feature type="binding site" evidence="11">
    <location>
        <position position="132"/>
    </location>
    <ligand>
        <name>[4Fe-4S] cluster</name>
        <dbReference type="ChEBI" id="CHEBI:49883"/>
    </ligand>
</feature>
<keyword evidence="8 11" id="KW-0411">Iron-sulfur</keyword>
<keyword evidence="14" id="KW-1185">Reference proteome</keyword>